<evidence type="ECO:0000313" key="7">
    <source>
        <dbReference type="EMBL" id="CAF4738113.1"/>
    </source>
</evidence>
<name>A0A8S3B4U4_9BILA</name>
<evidence type="ECO:0000256" key="3">
    <source>
        <dbReference type="ARBA" id="ARBA00022989"/>
    </source>
</evidence>
<reference evidence="8" key="1">
    <citation type="submission" date="2021-02" db="EMBL/GenBank/DDBJ databases">
        <authorList>
            <person name="Nowell W R."/>
        </authorList>
    </citation>
    <scope>NUCLEOTIDE SEQUENCE</scope>
</reference>
<protein>
    <submittedName>
        <fullName evidence="8">Uncharacterized protein</fullName>
    </submittedName>
</protein>
<dbReference type="Pfam" id="PF09787">
    <property type="entry name" value="Golgin_A5"/>
    <property type="match status" value="1"/>
</dbReference>
<gene>
    <name evidence="7" type="ORF">GIL414_LOCUS44594</name>
    <name evidence="8" type="ORF">GIL414_LOCUS46951</name>
</gene>
<dbReference type="AlphaFoldDB" id="A0A8S3B4U4"/>
<feature type="non-terminal residue" evidence="8">
    <location>
        <position position="80"/>
    </location>
</feature>
<evidence type="ECO:0000256" key="6">
    <source>
        <dbReference type="ARBA" id="ARBA00023136"/>
    </source>
</evidence>
<evidence type="ECO:0000256" key="1">
    <source>
        <dbReference type="ARBA" id="ARBA00004394"/>
    </source>
</evidence>
<evidence type="ECO:0000313" key="8">
    <source>
        <dbReference type="EMBL" id="CAF4795974.1"/>
    </source>
</evidence>
<dbReference type="EMBL" id="CAJOBJ010134979">
    <property type="protein sequence ID" value="CAF4738113.1"/>
    <property type="molecule type" value="Genomic_DNA"/>
</dbReference>
<evidence type="ECO:0000256" key="2">
    <source>
        <dbReference type="ARBA" id="ARBA00022692"/>
    </source>
</evidence>
<dbReference type="EMBL" id="CAJOBJ010148828">
    <property type="protein sequence ID" value="CAF4795974.1"/>
    <property type="molecule type" value="Genomic_DNA"/>
</dbReference>
<proteinExistence type="predicted"/>
<organism evidence="8 9">
    <name type="scientific">Rotaria magnacalcarata</name>
    <dbReference type="NCBI Taxonomy" id="392030"/>
    <lineage>
        <taxon>Eukaryota</taxon>
        <taxon>Metazoa</taxon>
        <taxon>Spiralia</taxon>
        <taxon>Gnathifera</taxon>
        <taxon>Rotifera</taxon>
        <taxon>Eurotatoria</taxon>
        <taxon>Bdelloidea</taxon>
        <taxon>Philodinida</taxon>
        <taxon>Philodinidae</taxon>
        <taxon>Rotaria</taxon>
    </lineage>
</organism>
<comment type="caution">
    <text evidence="8">The sequence shown here is derived from an EMBL/GenBank/DDBJ whole genome shotgun (WGS) entry which is preliminary data.</text>
</comment>
<feature type="non-terminal residue" evidence="8">
    <location>
        <position position="1"/>
    </location>
</feature>
<sequence length="80" mass="9481">DYDTITAKNSIQQTSRNLPTTSISIDDSEHYENLRYRMPLLRETPYDVDLTKKVKRAANELDKLGIRFTMFLRRYPSVRL</sequence>
<dbReference type="GO" id="GO:0007030">
    <property type="term" value="P:Golgi organization"/>
    <property type="evidence" value="ECO:0007669"/>
    <property type="project" value="InterPro"/>
</dbReference>
<evidence type="ECO:0000256" key="4">
    <source>
        <dbReference type="ARBA" id="ARBA00023034"/>
    </source>
</evidence>
<evidence type="ECO:0000313" key="9">
    <source>
        <dbReference type="Proteomes" id="UP000681720"/>
    </source>
</evidence>
<keyword evidence="6" id="KW-0472">Membrane</keyword>
<dbReference type="GO" id="GO:0000139">
    <property type="term" value="C:Golgi membrane"/>
    <property type="evidence" value="ECO:0007669"/>
    <property type="project" value="UniProtKB-SubCell"/>
</dbReference>
<keyword evidence="5" id="KW-0175">Coiled coil</keyword>
<keyword evidence="3" id="KW-1133">Transmembrane helix</keyword>
<comment type="subcellular location">
    <subcellularLocation>
        <location evidence="1">Golgi apparatus membrane</location>
    </subcellularLocation>
</comment>
<dbReference type="InterPro" id="IPR019177">
    <property type="entry name" value="Golgin_subfamily_A_member_5"/>
</dbReference>
<dbReference type="Proteomes" id="UP000681720">
    <property type="component" value="Unassembled WGS sequence"/>
</dbReference>
<keyword evidence="2" id="KW-0812">Transmembrane</keyword>
<evidence type="ECO:0000256" key="5">
    <source>
        <dbReference type="ARBA" id="ARBA00023054"/>
    </source>
</evidence>
<accession>A0A8S3B4U4</accession>
<keyword evidence="4" id="KW-0333">Golgi apparatus</keyword>